<dbReference type="Pfam" id="PF01129">
    <property type="entry name" value="ART"/>
    <property type="match status" value="1"/>
</dbReference>
<dbReference type="PROSITE" id="PS51996">
    <property type="entry name" value="TR_MART"/>
    <property type="match status" value="1"/>
</dbReference>
<protein>
    <recommendedName>
        <fullName evidence="7">NAD(P)(+)--arginine ADP-ribosyltransferase</fullName>
        <ecNumber evidence="7">2.4.2.31</ecNumber>
    </recommendedName>
    <alternativeName>
        <fullName evidence="7">Mono(ADP-ribosyl)transferase</fullName>
    </alternativeName>
</protein>
<keyword evidence="4" id="KW-0548">Nucleotidyltransferase</keyword>
<reference evidence="9" key="1">
    <citation type="submission" date="2021-02" db="EMBL/GenBank/DDBJ databases">
        <authorList>
            <person name="Nowell W R."/>
        </authorList>
    </citation>
    <scope>NUCLEOTIDE SEQUENCE</scope>
</reference>
<dbReference type="InterPro" id="IPR000768">
    <property type="entry name" value="ART"/>
</dbReference>
<evidence type="ECO:0000256" key="4">
    <source>
        <dbReference type="ARBA" id="ARBA00022695"/>
    </source>
</evidence>
<dbReference type="SMART" id="SM00409">
    <property type="entry name" value="IG"/>
    <property type="match status" value="2"/>
</dbReference>
<comment type="caution">
    <text evidence="9">The sequence shown here is derived from an EMBL/GenBank/DDBJ whole genome shotgun (WGS) entry which is preliminary data.</text>
</comment>
<evidence type="ECO:0000259" key="8">
    <source>
        <dbReference type="PROSITE" id="PS50835"/>
    </source>
</evidence>
<keyword evidence="3 7" id="KW-0808">Transferase</keyword>
<dbReference type="GO" id="GO:0016779">
    <property type="term" value="F:nucleotidyltransferase activity"/>
    <property type="evidence" value="ECO:0007669"/>
    <property type="project" value="UniProtKB-KW"/>
</dbReference>
<dbReference type="Gene3D" id="2.60.40.10">
    <property type="entry name" value="Immunoglobulins"/>
    <property type="match status" value="3"/>
</dbReference>
<sequence>MTTGGEDEKTAQRVLRLTDIAKEPSEFLMPISGYEKMPLVSLEEAVEPLVPILPAVKSYARAAKQKCKKPADNLTPDESASIMLYSMGWEPLDECLYFALNAALRSTNRAKLKPWFLYLRLFLAALFRLPPVPPLMVFRGVKLDLSAQFQKDETIVWWGFSSCTKSVEVLQSEQFLGANGTRTMFNVQCHSARDISKHSFYPSEDEVLLLAATEFKVKGILDQEHGLRTIQLQEIQSSEPLLIPPPLPTDSTYSLSEKLNSLQMNNDVTVSDANQIQSSISKPEWNSLQPVNVAMKIPPKFGKLNNIIDDEVLKLAKNEIIRTLDLEEHEIKDEIISDLLENGRQSLSKYEEYLVPDIYAAAINENDGNLMKSLKKYFEQQWEVKYGSSNEWFILFLKEYKDAVNYDSVLKRTAEYGNKYLKDCPILSIVLQLLFEGIDDTCMDETNVFNDLWCTITNNGLKSIENFSDNKKRSVLFQGLREYYRPKLFELLEKSKVTDRDNLYQLALNNVVEYGWLQVPPKVEAPTSINEQSCMLGKDTQISWQFSGIGKLRVTWFFNDQPLPTDNRLQVTETDDGTSTLTIRQVELGDQVPPKVEAPTSVNEQSCMFGKDTQISWKFSGIGKLHVTWFFNDQPLPTDNRLQVTETDDGTSTLTIRQVELGDQGVYTTRATNAFGVAEAQTTLKIDCIKPVINANLNSALEVTKGEIMTLKIVVSGTPKSDIVWMKDDNELTPNDRMQVTTPNGNDDKYTMAILNAQPGDQGEYSAKISNVGGSLQSNKCKVTVSSTSP</sequence>
<dbReference type="Gene3D" id="3.90.176.10">
    <property type="entry name" value="Toxin ADP-ribosyltransferase, Chain A, domain 1"/>
    <property type="match status" value="1"/>
</dbReference>
<evidence type="ECO:0000313" key="9">
    <source>
        <dbReference type="EMBL" id="CAF1129921.1"/>
    </source>
</evidence>
<dbReference type="InterPro" id="IPR007110">
    <property type="entry name" value="Ig-like_dom"/>
</dbReference>
<dbReference type="FunFam" id="2.60.40.10:FF:000107">
    <property type="entry name" value="Myosin, light chain kinase a"/>
    <property type="match status" value="1"/>
</dbReference>
<name>A0A814R969_9BILA</name>
<keyword evidence="7" id="KW-0521">NADP</keyword>
<evidence type="ECO:0000256" key="1">
    <source>
        <dbReference type="ARBA" id="ARBA00009558"/>
    </source>
</evidence>
<proteinExistence type="inferred from homology"/>
<keyword evidence="7" id="KW-0520">NAD</keyword>
<accession>A0A814R969</accession>
<dbReference type="Pfam" id="PF07679">
    <property type="entry name" value="I-set"/>
    <property type="match status" value="2"/>
</dbReference>
<dbReference type="InterPro" id="IPR003599">
    <property type="entry name" value="Ig_sub"/>
</dbReference>
<dbReference type="AlphaFoldDB" id="A0A814R969"/>
<dbReference type="InterPro" id="IPR013783">
    <property type="entry name" value="Ig-like_fold"/>
</dbReference>
<comment type="similarity">
    <text evidence="1 7">Belongs to the Arg-specific ADP-ribosyltransferase family.</text>
</comment>
<evidence type="ECO:0000256" key="5">
    <source>
        <dbReference type="ARBA" id="ARBA00023319"/>
    </source>
</evidence>
<dbReference type="GO" id="GO:0106274">
    <property type="term" value="F:NAD+-protein-arginine ADP-ribosyltransferase activity"/>
    <property type="evidence" value="ECO:0007669"/>
    <property type="project" value="UniProtKB-EC"/>
</dbReference>
<gene>
    <name evidence="9" type="ORF">SEV965_LOCUS17359</name>
</gene>
<dbReference type="PROSITE" id="PS50835">
    <property type="entry name" value="IG_LIKE"/>
    <property type="match status" value="2"/>
</dbReference>
<feature type="domain" description="Ig-like" evidence="8">
    <location>
        <begin position="594"/>
        <end position="685"/>
    </location>
</feature>
<dbReference type="InterPro" id="IPR013098">
    <property type="entry name" value="Ig_I-set"/>
</dbReference>
<evidence type="ECO:0000256" key="3">
    <source>
        <dbReference type="ARBA" id="ARBA00022679"/>
    </source>
</evidence>
<evidence type="ECO:0000256" key="6">
    <source>
        <dbReference type="ARBA" id="ARBA00047597"/>
    </source>
</evidence>
<dbReference type="PANTHER" id="PTHR47633:SF15">
    <property type="entry name" value="IG-LIKE DOMAIN-CONTAINING PROTEIN"/>
    <property type="match status" value="1"/>
</dbReference>
<dbReference type="SUPFAM" id="SSF56399">
    <property type="entry name" value="ADP-ribosylation"/>
    <property type="match status" value="1"/>
</dbReference>
<organism evidence="9 10">
    <name type="scientific">Rotaria sordida</name>
    <dbReference type="NCBI Taxonomy" id="392033"/>
    <lineage>
        <taxon>Eukaryota</taxon>
        <taxon>Metazoa</taxon>
        <taxon>Spiralia</taxon>
        <taxon>Gnathifera</taxon>
        <taxon>Rotifera</taxon>
        <taxon>Eurotatoria</taxon>
        <taxon>Bdelloidea</taxon>
        <taxon>Philodinida</taxon>
        <taxon>Philodinidae</taxon>
        <taxon>Rotaria</taxon>
    </lineage>
</organism>
<feature type="domain" description="Ig-like" evidence="8">
    <location>
        <begin position="691"/>
        <end position="784"/>
    </location>
</feature>
<evidence type="ECO:0000313" key="10">
    <source>
        <dbReference type="Proteomes" id="UP000663889"/>
    </source>
</evidence>
<dbReference type="SUPFAM" id="SSF48726">
    <property type="entry name" value="Immunoglobulin"/>
    <property type="match status" value="3"/>
</dbReference>
<dbReference type="Proteomes" id="UP000663889">
    <property type="component" value="Unassembled WGS sequence"/>
</dbReference>
<dbReference type="InterPro" id="IPR036179">
    <property type="entry name" value="Ig-like_dom_sf"/>
</dbReference>
<comment type="catalytic activity">
    <reaction evidence="6 7">
        <text>L-arginyl-[protein] + NAD(+) = N(omega)-(ADP-D-ribosyl)-L-arginyl-[protein] + nicotinamide + H(+)</text>
        <dbReference type="Rhea" id="RHEA:19149"/>
        <dbReference type="Rhea" id="RHEA-COMP:10532"/>
        <dbReference type="Rhea" id="RHEA-COMP:15087"/>
        <dbReference type="ChEBI" id="CHEBI:15378"/>
        <dbReference type="ChEBI" id="CHEBI:17154"/>
        <dbReference type="ChEBI" id="CHEBI:29965"/>
        <dbReference type="ChEBI" id="CHEBI:57540"/>
        <dbReference type="ChEBI" id="CHEBI:142554"/>
        <dbReference type="EC" id="2.4.2.31"/>
    </reaction>
</comment>
<dbReference type="EC" id="2.4.2.31" evidence="7"/>
<keyword evidence="2 7" id="KW-0328">Glycosyltransferase</keyword>
<dbReference type="EMBL" id="CAJNOU010000992">
    <property type="protein sequence ID" value="CAF1129921.1"/>
    <property type="molecule type" value="Genomic_DNA"/>
</dbReference>
<evidence type="ECO:0000256" key="7">
    <source>
        <dbReference type="RuleBase" id="RU361228"/>
    </source>
</evidence>
<dbReference type="PANTHER" id="PTHR47633">
    <property type="entry name" value="IMMUNOGLOBULIN"/>
    <property type="match status" value="1"/>
</dbReference>
<evidence type="ECO:0000256" key="2">
    <source>
        <dbReference type="ARBA" id="ARBA00022676"/>
    </source>
</evidence>
<keyword evidence="5" id="KW-0393">Immunoglobulin domain</keyword>